<accession>A0ABQ1F9G4</accession>
<evidence type="ECO:0000256" key="1">
    <source>
        <dbReference type="SAM" id="Phobius"/>
    </source>
</evidence>
<feature type="transmembrane region" description="Helical" evidence="1">
    <location>
        <begin position="40"/>
        <end position="61"/>
    </location>
</feature>
<sequence length="220" mass="24789">MGWAAGIAFYTPILVFLPLLLWLEWAELPDTEIVYAPSSGVWAAGGFLVFVTSIVAGVSIYRWCETKLSELRSFFVAAVMWFAWVFSGWLLLSVADTIERVRAYFPADQVERFEGYVSISRAYFSEGYKHKKDGWIVQTSPVFLIMDITENDFRYMLDNAPAGMVKDGGTEISSRGHFCALMSFERGPRALRILNSGRKPLEMGSVVECPEDVEKVPLAR</sequence>
<dbReference type="Proteomes" id="UP000603317">
    <property type="component" value="Unassembled WGS sequence"/>
</dbReference>
<keyword evidence="1" id="KW-1133">Transmembrane helix</keyword>
<keyword evidence="1" id="KW-0472">Membrane</keyword>
<gene>
    <name evidence="2" type="ORF">GCM10010923_09520</name>
</gene>
<reference evidence="3" key="1">
    <citation type="journal article" date="2019" name="Int. J. Syst. Evol. Microbiol.">
        <title>The Global Catalogue of Microorganisms (GCM) 10K type strain sequencing project: providing services to taxonomists for standard genome sequencing and annotation.</title>
        <authorList>
            <consortium name="The Broad Institute Genomics Platform"/>
            <consortium name="The Broad Institute Genome Sequencing Center for Infectious Disease"/>
            <person name="Wu L."/>
            <person name="Ma J."/>
        </authorList>
    </citation>
    <scope>NUCLEOTIDE SEQUENCE [LARGE SCALE GENOMIC DNA]</scope>
    <source>
        <strain evidence="3">CGMCC 1.15297</strain>
    </source>
</reference>
<proteinExistence type="predicted"/>
<organism evidence="2 3">
    <name type="scientific">Blastomonas marina</name>
    <dbReference type="NCBI Taxonomy" id="1867408"/>
    <lineage>
        <taxon>Bacteria</taxon>
        <taxon>Pseudomonadati</taxon>
        <taxon>Pseudomonadota</taxon>
        <taxon>Alphaproteobacteria</taxon>
        <taxon>Sphingomonadales</taxon>
        <taxon>Sphingomonadaceae</taxon>
        <taxon>Blastomonas</taxon>
    </lineage>
</organism>
<dbReference type="EMBL" id="BMID01000001">
    <property type="protein sequence ID" value="GGA02794.1"/>
    <property type="molecule type" value="Genomic_DNA"/>
</dbReference>
<evidence type="ECO:0000313" key="3">
    <source>
        <dbReference type="Proteomes" id="UP000603317"/>
    </source>
</evidence>
<evidence type="ECO:0000313" key="2">
    <source>
        <dbReference type="EMBL" id="GGA02794.1"/>
    </source>
</evidence>
<name>A0ABQ1F9G4_9SPHN</name>
<comment type="caution">
    <text evidence="2">The sequence shown here is derived from an EMBL/GenBank/DDBJ whole genome shotgun (WGS) entry which is preliminary data.</text>
</comment>
<keyword evidence="1" id="KW-0812">Transmembrane</keyword>
<keyword evidence="3" id="KW-1185">Reference proteome</keyword>
<feature type="transmembrane region" description="Helical" evidence="1">
    <location>
        <begin position="73"/>
        <end position="92"/>
    </location>
</feature>
<protein>
    <submittedName>
        <fullName evidence="2">Uncharacterized protein</fullName>
    </submittedName>
</protein>
<feature type="transmembrane region" description="Helical" evidence="1">
    <location>
        <begin position="7"/>
        <end position="25"/>
    </location>
</feature>